<evidence type="ECO:0000313" key="2">
    <source>
        <dbReference type="Proteomes" id="UP000558488"/>
    </source>
</evidence>
<comment type="caution">
    <text evidence="1">The sequence shown here is derived from an EMBL/GenBank/DDBJ whole genome shotgun (WGS) entry which is preliminary data.</text>
</comment>
<name>A0A7J7W327_PIPKU</name>
<accession>A0A7J7W327</accession>
<gene>
    <name evidence="1" type="ORF">mPipKuh1_008172</name>
</gene>
<sequence length="148" mass="15203">MKIHALEWGVHQPGLPSLTVQEPSGAGGNPVIRGRQCPHHNSAAATASSTSLGQALVTCTSGWLWAAGQPPSEVYLSLRPALGSWGLRGLGDSRGRHAGAGLAVLHACCPGGVEGTGCCHLVAVGTTIFEGVAVISIFPPYWLCCVRV</sequence>
<evidence type="ECO:0000313" key="1">
    <source>
        <dbReference type="EMBL" id="KAF6331864.1"/>
    </source>
</evidence>
<keyword evidence="2" id="KW-1185">Reference proteome</keyword>
<organism evidence="1 2">
    <name type="scientific">Pipistrellus kuhlii</name>
    <name type="common">Kuhl's pipistrelle</name>
    <dbReference type="NCBI Taxonomy" id="59472"/>
    <lineage>
        <taxon>Eukaryota</taxon>
        <taxon>Metazoa</taxon>
        <taxon>Chordata</taxon>
        <taxon>Craniata</taxon>
        <taxon>Vertebrata</taxon>
        <taxon>Euteleostomi</taxon>
        <taxon>Mammalia</taxon>
        <taxon>Eutheria</taxon>
        <taxon>Laurasiatheria</taxon>
        <taxon>Chiroptera</taxon>
        <taxon>Yangochiroptera</taxon>
        <taxon>Vespertilionidae</taxon>
        <taxon>Pipistrellus</taxon>
    </lineage>
</organism>
<dbReference type="EMBL" id="JACAGB010000012">
    <property type="protein sequence ID" value="KAF6331864.1"/>
    <property type="molecule type" value="Genomic_DNA"/>
</dbReference>
<dbReference type="AlphaFoldDB" id="A0A7J7W327"/>
<reference evidence="1 2" key="1">
    <citation type="journal article" date="2020" name="Nature">
        <title>Six reference-quality genomes reveal evolution of bat adaptations.</title>
        <authorList>
            <person name="Jebb D."/>
            <person name="Huang Z."/>
            <person name="Pippel M."/>
            <person name="Hughes G.M."/>
            <person name="Lavrichenko K."/>
            <person name="Devanna P."/>
            <person name="Winkler S."/>
            <person name="Jermiin L.S."/>
            <person name="Skirmuntt E.C."/>
            <person name="Katzourakis A."/>
            <person name="Burkitt-Gray L."/>
            <person name="Ray D.A."/>
            <person name="Sullivan K.A.M."/>
            <person name="Roscito J.G."/>
            <person name="Kirilenko B.M."/>
            <person name="Davalos L.M."/>
            <person name="Corthals A.P."/>
            <person name="Power M.L."/>
            <person name="Jones G."/>
            <person name="Ransome R.D."/>
            <person name="Dechmann D.K.N."/>
            <person name="Locatelli A.G."/>
            <person name="Puechmaille S.J."/>
            <person name="Fedrigo O."/>
            <person name="Jarvis E.D."/>
            <person name="Hiller M."/>
            <person name="Vernes S.C."/>
            <person name="Myers E.W."/>
            <person name="Teeling E.C."/>
        </authorList>
    </citation>
    <scope>NUCLEOTIDE SEQUENCE [LARGE SCALE GENOMIC DNA]</scope>
    <source>
        <strain evidence="1">MPipKuh1</strain>
        <tissue evidence="1">Flight muscle</tissue>
    </source>
</reference>
<dbReference type="Proteomes" id="UP000558488">
    <property type="component" value="Unassembled WGS sequence"/>
</dbReference>
<protein>
    <submittedName>
        <fullName evidence="1">Uncharacterized protein</fullName>
    </submittedName>
</protein>
<proteinExistence type="predicted"/>